<keyword evidence="8" id="KW-0067">ATP-binding</keyword>
<evidence type="ECO:0000256" key="5">
    <source>
        <dbReference type="ARBA" id="ARBA00022679"/>
    </source>
</evidence>
<dbReference type="CDD" id="cd00483">
    <property type="entry name" value="HPPK"/>
    <property type="match status" value="1"/>
</dbReference>
<dbReference type="InterPro" id="IPR035907">
    <property type="entry name" value="Hppk_sf"/>
</dbReference>
<comment type="caution">
    <text evidence="14">The sequence shown here is derived from an EMBL/GenBank/DDBJ whole genome shotgun (WGS) entry which is preliminary data.</text>
</comment>
<evidence type="ECO:0000256" key="3">
    <source>
        <dbReference type="ARBA" id="ARBA00013253"/>
    </source>
</evidence>
<keyword evidence="7" id="KW-0418">Kinase</keyword>
<organism evidence="14 15">
    <name type="scientific">Croceicoccus esteveae</name>
    <dbReference type="NCBI Taxonomy" id="3075597"/>
    <lineage>
        <taxon>Bacteria</taxon>
        <taxon>Pseudomonadati</taxon>
        <taxon>Pseudomonadota</taxon>
        <taxon>Alphaproteobacteria</taxon>
        <taxon>Sphingomonadales</taxon>
        <taxon>Erythrobacteraceae</taxon>
        <taxon>Croceicoccus</taxon>
    </lineage>
</organism>
<comment type="function">
    <text evidence="10">Catalyzes the transfer of pyrophosphate from adenosine triphosphate (ATP) to 6-hydroxymethyl-7,8-dihydropterin, an enzymatic step in folate biosynthesis pathway.</text>
</comment>
<dbReference type="SUPFAM" id="SSF55083">
    <property type="entry name" value="6-hydroxymethyl-7,8-dihydropterin pyrophosphokinase, HPPK"/>
    <property type="match status" value="1"/>
</dbReference>
<evidence type="ECO:0000256" key="2">
    <source>
        <dbReference type="ARBA" id="ARBA00005810"/>
    </source>
</evidence>
<comment type="similarity">
    <text evidence="2">Belongs to the HPPK family.</text>
</comment>
<sequence length="176" mass="19132">MNSVGKDKAMIPVALNQTCYLLALGGNMPHPRLGLPHHVLCSAFDRLSSDTLTCIARSPIVPSKAVGPSLRNYANAAALVKTTLLPGELLAFCKQLEQEFGGRSKGQRWSARRLDLDIVLWSGGRWNAPGLVIPHPLFRTRDFVLRPSAAIAGAWRDPVTGLTVRQLLSRLCKQAG</sequence>
<evidence type="ECO:0000313" key="15">
    <source>
        <dbReference type="Proteomes" id="UP001259803"/>
    </source>
</evidence>
<keyword evidence="5 14" id="KW-0808">Transferase</keyword>
<dbReference type="EC" id="2.7.6.3" evidence="3"/>
<evidence type="ECO:0000259" key="13">
    <source>
        <dbReference type="Pfam" id="PF01288"/>
    </source>
</evidence>
<dbReference type="Pfam" id="PF01288">
    <property type="entry name" value="HPPK"/>
    <property type="match status" value="1"/>
</dbReference>
<keyword evidence="15" id="KW-1185">Reference proteome</keyword>
<dbReference type="GO" id="GO:0003848">
    <property type="term" value="F:2-amino-4-hydroxy-6-hydroxymethyldihydropteridine diphosphokinase activity"/>
    <property type="evidence" value="ECO:0007669"/>
    <property type="project" value="UniProtKB-EC"/>
</dbReference>
<dbReference type="PANTHER" id="PTHR43071">
    <property type="entry name" value="2-AMINO-4-HYDROXY-6-HYDROXYMETHYLDIHYDROPTERIDINE PYROPHOSPHOKINASE"/>
    <property type="match status" value="1"/>
</dbReference>
<dbReference type="RefSeq" id="WP_311341084.1">
    <property type="nucleotide sequence ID" value="NZ_JAVRHS010000008.1"/>
</dbReference>
<gene>
    <name evidence="14" type="primary">folK</name>
    <name evidence="14" type="ORF">RM533_09925</name>
</gene>
<accession>A0ABU2ZIT5</accession>
<protein>
    <recommendedName>
        <fullName evidence="4">2-amino-4-hydroxy-6-hydroxymethyldihydropteridine pyrophosphokinase</fullName>
        <ecNumber evidence="3">2.7.6.3</ecNumber>
    </recommendedName>
    <alternativeName>
        <fullName evidence="11">6-hydroxymethyl-7,8-dihydropterin pyrophosphokinase</fullName>
    </alternativeName>
    <alternativeName>
        <fullName evidence="12">7,8-dihydro-6-hydroxymethylpterin-pyrophosphokinase</fullName>
    </alternativeName>
</protein>
<evidence type="ECO:0000256" key="1">
    <source>
        <dbReference type="ARBA" id="ARBA00005051"/>
    </source>
</evidence>
<dbReference type="Proteomes" id="UP001259803">
    <property type="component" value="Unassembled WGS sequence"/>
</dbReference>
<feature type="domain" description="7,8-dihydro-6-hydroxymethylpterin-pyrophosphokinase" evidence="13">
    <location>
        <begin position="22"/>
        <end position="152"/>
    </location>
</feature>
<dbReference type="PANTHER" id="PTHR43071:SF1">
    <property type="entry name" value="2-AMINO-4-HYDROXY-6-HYDROXYMETHYLDIHYDROPTERIDINE PYROPHOSPHOKINASE"/>
    <property type="match status" value="1"/>
</dbReference>
<evidence type="ECO:0000256" key="7">
    <source>
        <dbReference type="ARBA" id="ARBA00022777"/>
    </source>
</evidence>
<keyword evidence="6" id="KW-0547">Nucleotide-binding</keyword>
<keyword evidence="9" id="KW-0289">Folate biosynthesis</keyword>
<name>A0ABU2ZIT5_9SPHN</name>
<evidence type="ECO:0000256" key="10">
    <source>
        <dbReference type="ARBA" id="ARBA00029409"/>
    </source>
</evidence>
<evidence type="ECO:0000256" key="12">
    <source>
        <dbReference type="ARBA" id="ARBA00033413"/>
    </source>
</evidence>
<evidence type="ECO:0000256" key="4">
    <source>
        <dbReference type="ARBA" id="ARBA00016218"/>
    </source>
</evidence>
<reference evidence="14 15" key="1">
    <citation type="submission" date="2023-09" db="EMBL/GenBank/DDBJ databases">
        <authorList>
            <person name="Rey-Velasco X."/>
        </authorList>
    </citation>
    <scope>NUCLEOTIDE SEQUENCE [LARGE SCALE GENOMIC DNA]</scope>
    <source>
        <strain evidence="14 15">F390</strain>
    </source>
</reference>
<evidence type="ECO:0000313" key="14">
    <source>
        <dbReference type="EMBL" id="MDT0576504.1"/>
    </source>
</evidence>
<dbReference type="InterPro" id="IPR000550">
    <property type="entry name" value="Hppk"/>
</dbReference>
<comment type="pathway">
    <text evidence="1">Cofactor biosynthesis; tetrahydrofolate biosynthesis; 2-amino-4-hydroxy-6-hydroxymethyl-7,8-dihydropteridine diphosphate from 7,8-dihydroneopterin triphosphate: step 4/4.</text>
</comment>
<dbReference type="Gene3D" id="3.30.70.560">
    <property type="entry name" value="7,8-Dihydro-6-hydroxymethylpterin-pyrophosphokinase HPPK"/>
    <property type="match status" value="1"/>
</dbReference>
<evidence type="ECO:0000256" key="9">
    <source>
        <dbReference type="ARBA" id="ARBA00022909"/>
    </source>
</evidence>
<proteinExistence type="inferred from homology"/>
<evidence type="ECO:0000256" key="6">
    <source>
        <dbReference type="ARBA" id="ARBA00022741"/>
    </source>
</evidence>
<dbReference type="EMBL" id="JAVRHS010000008">
    <property type="protein sequence ID" value="MDT0576504.1"/>
    <property type="molecule type" value="Genomic_DNA"/>
</dbReference>
<evidence type="ECO:0000256" key="8">
    <source>
        <dbReference type="ARBA" id="ARBA00022840"/>
    </source>
</evidence>
<dbReference type="NCBIfam" id="TIGR01498">
    <property type="entry name" value="folK"/>
    <property type="match status" value="1"/>
</dbReference>
<evidence type="ECO:0000256" key="11">
    <source>
        <dbReference type="ARBA" id="ARBA00029766"/>
    </source>
</evidence>